<dbReference type="Gene3D" id="3.40.190.290">
    <property type="match status" value="1"/>
</dbReference>
<dbReference type="SUPFAM" id="SSF46785">
    <property type="entry name" value="Winged helix' DNA-binding domain"/>
    <property type="match status" value="1"/>
</dbReference>
<dbReference type="PANTHER" id="PTHR30419">
    <property type="entry name" value="HTH-TYPE TRANSCRIPTIONAL REGULATOR YBHD"/>
    <property type="match status" value="1"/>
</dbReference>
<comment type="similarity">
    <text evidence="1">Belongs to the LysR transcriptional regulatory family.</text>
</comment>
<dbReference type="AlphaFoldDB" id="N6WUX2"/>
<dbReference type="Pfam" id="PF03466">
    <property type="entry name" value="LysR_substrate"/>
    <property type="match status" value="1"/>
</dbReference>
<feature type="domain" description="HTH lysR-type" evidence="5">
    <location>
        <begin position="10"/>
        <end position="67"/>
    </location>
</feature>
<dbReference type="InterPro" id="IPR036388">
    <property type="entry name" value="WH-like_DNA-bd_sf"/>
</dbReference>
<dbReference type="SUPFAM" id="SSF53850">
    <property type="entry name" value="Periplasmic binding protein-like II"/>
    <property type="match status" value="1"/>
</dbReference>
<evidence type="ECO:0000256" key="2">
    <source>
        <dbReference type="ARBA" id="ARBA00023015"/>
    </source>
</evidence>
<dbReference type="InterPro" id="IPR050950">
    <property type="entry name" value="HTH-type_LysR_regulators"/>
</dbReference>
<name>N6WUX2_9GAMM</name>
<dbReference type="HOGENOM" id="CLU_039613_6_1_6"/>
<organism evidence="6 7">
    <name type="scientific">Marinobacter nanhaiticus D15-8W</name>
    <dbReference type="NCBI Taxonomy" id="626887"/>
    <lineage>
        <taxon>Bacteria</taxon>
        <taxon>Pseudomonadati</taxon>
        <taxon>Pseudomonadota</taxon>
        <taxon>Gammaproteobacteria</taxon>
        <taxon>Pseudomonadales</taxon>
        <taxon>Marinobacteraceae</taxon>
        <taxon>Marinobacter</taxon>
    </lineage>
</organism>
<dbReference type="FunFam" id="1.10.10.10:FF:000001">
    <property type="entry name" value="LysR family transcriptional regulator"/>
    <property type="match status" value="1"/>
</dbReference>
<evidence type="ECO:0000256" key="3">
    <source>
        <dbReference type="ARBA" id="ARBA00023125"/>
    </source>
</evidence>
<dbReference type="eggNOG" id="COG0583">
    <property type="taxonomic scope" value="Bacteria"/>
</dbReference>
<sequence>MVDRGRVMNIQIEKLRSFVLIAEEKNLTRAAERRFSTPAAVSAQLKQLEDALDLQLFERTSKGMLLTDAGCRLLPLANRVLGNLAEFETTARAIAGRARTQLLFGLNSLPELLRIESVLEASSRELPDVSLVIRSASSAENQRAVLAGELDAGFVFGGQDDPALLRIGLGYINIVTIGPLNRGLGDLPDDTSELARLPWVSPSDKCPYLELMRQRLGVHYAGSNIVAASDDEYSTIAMVKAGLGLGLVEANLASMAACRGELRLYEHTAERLPLYVVMRKDRLNQLPELEVFLQLVQDQWSCEQEAEAFSVDAGTSPVVSAS</sequence>
<dbReference type="InterPro" id="IPR000847">
    <property type="entry name" value="LysR_HTH_N"/>
</dbReference>
<keyword evidence="2" id="KW-0805">Transcription regulation</keyword>
<dbReference type="GO" id="GO:0003700">
    <property type="term" value="F:DNA-binding transcription factor activity"/>
    <property type="evidence" value="ECO:0007669"/>
    <property type="project" value="InterPro"/>
</dbReference>
<protein>
    <submittedName>
        <fullName evidence="6">LysR family transcriptional regulator</fullName>
    </submittedName>
</protein>
<dbReference type="Gene3D" id="1.10.10.10">
    <property type="entry name" value="Winged helix-like DNA-binding domain superfamily/Winged helix DNA-binding domain"/>
    <property type="match status" value="1"/>
</dbReference>
<evidence type="ECO:0000313" key="6">
    <source>
        <dbReference type="EMBL" id="ENO14812.2"/>
    </source>
</evidence>
<dbReference type="InterPro" id="IPR005119">
    <property type="entry name" value="LysR_subst-bd"/>
</dbReference>
<dbReference type="PATRIC" id="fig|626887.3.peg.1123"/>
<dbReference type="Proteomes" id="UP000013165">
    <property type="component" value="Unassembled WGS sequence"/>
</dbReference>
<dbReference type="PROSITE" id="PS50931">
    <property type="entry name" value="HTH_LYSR"/>
    <property type="match status" value="1"/>
</dbReference>
<dbReference type="GO" id="GO:0003677">
    <property type="term" value="F:DNA binding"/>
    <property type="evidence" value="ECO:0007669"/>
    <property type="project" value="UniProtKB-KW"/>
</dbReference>
<proteinExistence type="inferred from homology"/>
<dbReference type="CDD" id="cd05466">
    <property type="entry name" value="PBP2_LTTR_substrate"/>
    <property type="match status" value="1"/>
</dbReference>
<keyword evidence="3" id="KW-0238">DNA-binding</keyword>
<reference evidence="6 7" key="1">
    <citation type="journal article" date="2013" name="Genome Announc.">
        <title>Genome Sequence of the Polycyclic Aromatic Hydrocarbon-Degrading Bacterium Strain Marinobacter nanhaiticus D15-8WT.</title>
        <authorList>
            <person name="Cui Z."/>
            <person name="Gao W."/>
            <person name="Li Q."/>
            <person name="Xu G."/>
            <person name="Zheng L."/>
        </authorList>
    </citation>
    <scope>NUCLEOTIDE SEQUENCE [LARGE SCALE GENOMIC DNA]</scope>
    <source>
        <strain evidence="6 7">D15-8W</strain>
    </source>
</reference>
<dbReference type="STRING" id="626887.J057_05656"/>
<dbReference type="EMBL" id="APLQ01000011">
    <property type="protein sequence ID" value="ENO14812.2"/>
    <property type="molecule type" value="Genomic_DNA"/>
</dbReference>
<keyword evidence="4" id="KW-0804">Transcription</keyword>
<dbReference type="InterPro" id="IPR036390">
    <property type="entry name" value="WH_DNA-bd_sf"/>
</dbReference>
<accession>N6WUX2</accession>
<evidence type="ECO:0000256" key="1">
    <source>
        <dbReference type="ARBA" id="ARBA00009437"/>
    </source>
</evidence>
<dbReference type="OrthoDB" id="9803735at2"/>
<evidence type="ECO:0000259" key="5">
    <source>
        <dbReference type="PROSITE" id="PS50931"/>
    </source>
</evidence>
<dbReference type="GO" id="GO:0005829">
    <property type="term" value="C:cytosol"/>
    <property type="evidence" value="ECO:0007669"/>
    <property type="project" value="TreeGrafter"/>
</dbReference>
<dbReference type="Pfam" id="PF00126">
    <property type="entry name" value="HTH_1"/>
    <property type="match status" value="1"/>
</dbReference>
<gene>
    <name evidence="6" type="ORF">J057_05656</name>
</gene>
<comment type="caution">
    <text evidence="6">The sequence shown here is derived from an EMBL/GenBank/DDBJ whole genome shotgun (WGS) entry which is preliminary data.</text>
</comment>
<evidence type="ECO:0000313" key="7">
    <source>
        <dbReference type="Proteomes" id="UP000013165"/>
    </source>
</evidence>
<evidence type="ECO:0000256" key="4">
    <source>
        <dbReference type="ARBA" id="ARBA00023163"/>
    </source>
</evidence>
<keyword evidence="7" id="KW-1185">Reference proteome</keyword>